<dbReference type="PANTHER" id="PTHR43667:SF2">
    <property type="entry name" value="FATTY ACID C-METHYL TRANSFERASE"/>
    <property type="match status" value="1"/>
</dbReference>
<reference evidence="1" key="1">
    <citation type="journal article" date="2014" name="Int. J. Syst. Evol. Microbiol.">
        <title>Complete genome sequence of Corynebacterium casei LMG S-19264T (=DSM 44701T), isolated from a smear-ripened cheese.</title>
        <authorList>
            <consortium name="US DOE Joint Genome Institute (JGI-PGF)"/>
            <person name="Walter F."/>
            <person name="Albersmeier A."/>
            <person name="Kalinowski J."/>
            <person name="Ruckert C."/>
        </authorList>
    </citation>
    <scope>NUCLEOTIDE SEQUENCE</scope>
    <source>
        <strain evidence="1">CGMCC 4.3508</strain>
    </source>
</reference>
<protein>
    <submittedName>
        <fullName evidence="1">Uncharacterized protein</fullName>
    </submittedName>
</protein>
<dbReference type="AlphaFoldDB" id="A0A917R648"/>
<name>A0A917R648_9NOCA</name>
<dbReference type="Pfam" id="PF02353">
    <property type="entry name" value="CMAS"/>
    <property type="match status" value="1"/>
</dbReference>
<dbReference type="InterPro" id="IPR050723">
    <property type="entry name" value="CFA/CMAS"/>
</dbReference>
<gene>
    <name evidence="1" type="ORF">GCM10011588_03570</name>
</gene>
<keyword evidence="2" id="KW-1185">Reference proteome</keyword>
<evidence type="ECO:0000313" key="1">
    <source>
        <dbReference type="EMBL" id="GGK92382.1"/>
    </source>
</evidence>
<sequence length="176" mass="19909">MTAEWRSVMVECRTGRSIRRFAVVSVEMVEDVGCEYLDIYFRSIEKQPAPGGRAALQAITMPDHRIRATRDTYTWIQKYIFPGGFLPATRLITDTVARGTGLRVTERFSIGEYYAHTLRLWQERFDGYTDRVSALGLDPVYSGCGGSIRPTPRLGSAAATWMPSRSCRPDETRCDL</sequence>
<dbReference type="Proteomes" id="UP000638263">
    <property type="component" value="Unassembled WGS sequence"/>
</dbReference>
<organism evidence="1 2">
    <name type="scientific">Nocardia jinanensis</name>
    <dbReference type="NCBI Taxonomy" id="382504"/>
    <lineage>
        <taxon>Bacteria</taxon>
        <taxon>Bacillati</taxon>
        <taxon>Actinomycetota</taxon>
        <taxon>Actinomycetes</taxon>
        <taxon>Mycobacteriales</taxon>
        <taxon>Nocardiaceae</taxon>
        <taxon>Nocardia</taxon>
    </lineage>
</organism>
<dbReference type="SUPFAM" id="SSF53335">
    <property type="entry name" value="S-adenosyl-L-methionine-dependent methyltransferases"/>
    <property type="match status" value="1"/>
</dbReference>
<reference evidence="1" key="2">
    <citation type="submission" date="2020-09" db="EMBL/GenBank/DDBJ databases">
        <authorList>
            <person name="Sun Q."/>
            <person name="Zhou Y."/>
        </authorList>
    </citation>
    <scope>NUCLEOTIDE SEQUENCE</scope>
    <source>
        <strain evidence="1">CGMCC 4.3508</strain>
    </source>
</reference>
<dbReference type="PANTHER" id="PTHR43667">
    <property type="entry name" value="CYCLOPROPANE-FATTY-ACYL-PHOSPHOLIPID SYNTHASE"/>
    <property type="match status" value="1"/>
</dbReference>
<evidence type="ECO:0000313" key="2">
    <source>
        <dbReference type="Proteomes" id="UP000638263"/>
    </source>
</evidence>
<dbReference type="InterPro" id="IPR029063">
    <property type="entry name" value="SAM-dependent_MTases_sf"/>
</dbReference>
<accession>A0A917R648</accession>
<proteinExistence type="predicted"/>
<dbReference type="EMBL" id="BMMH01000001">
    <property type="protein sequence ID" value="GGK92382.1"/>
    <property type="molecule type" value="Genomic_DNA"/>
</dbReference>
<comment type="caution">
    <text evidence="1">The sequence shown here is derived from an EMBL/GenBank/DDBJ whole genome shotgun (WGS) entry which is preliminary data.</text>
</comment>
<dbReference type="Gene3D" id="3.40.50.150">
    <property type="entry name" value="Vaccinia Virus protein VP39"/>
    <property type="match status" value="1"/>
</dbReference>